<feature type="domain" description="FCP1 homology" evidence="18">
    <location>
        <begin position="137"/>
        <end position="388"/>
    </location>
</feature>
<comment type="cofactor">
    <cofactor evidence="1">
        <name>Mn(2+)</name>
        <dbReference type="ChEBI" id="CHEBI:29035"/>
    </cofactor>
</comment>
<dbReference type="GO" id="GO:0045892">
    <property type="term" value="P:negative regulation of DNA-templated transcription"/>
    <property type="evidence" value="ECO:0007669"/>
    <property type="project" value="UniProtKB-ARBA"/>
</dbReference>
<dbReference type="SUPFAM" id="SSF54768">
    <property type="entry name" value="dsRNA-binding domain-like"/>
    <property type="match status" value="2"/>
</dbReference>
<feature type="region of interest" description="Disordered" evidence="16">
    <location>
        <begin position="901"/>
        <end position="928"/>
    </location>
</feature>
<evidence type="ECO:0000256" key="4">
    <source>
        <dbReference type="ARBA" id="ARBA00004123"/>
    </source>
</evidence>
<dbReference type="InterPro" id="IPR023214">
    <property type="entry name" value="HAD_sf"/>
</dbReference>
<dbReference type="InterPro" id="IPR039189">
    <property type="entry name" value="Fcp1"/>
</dbReference>
<keyword evidence="20" id="KW-1185">Reference proteome</keyword>
<gene>
    <name evidence="19" type="ORF">GIB67_021276</name>
</gene>
<dbReference type="PANTHER" id="PTHR23081">
    <property type="entry name" value="RNA POLYMERASE II CTD PHOSPHATASE"/>
    <property type="match status" value="1"/>
</dbReference>
<feature type="domain" description="DRBM" evidence="17">
    <location>
        <begin position="694"/>
        <end position="760"/>
    </location>
</feature>
<evidence type="ECO:0000313" key="19">
    <source>
        <dbReference type="EMBL" id="KAF6141460.1"/>
    </source>
</evidence>
<evidence type="ECO:0000256" key="5">
    <source>
        <dbReference type="ARBA" id="ARBA00013081"/>
    </source>
</evidence>
<dbReference type="InterPro" id="IPR036412">
    <property type="entry name" value="HAD-like_sf"/>
</dbReference>
<dbReference type="PANTHER" id="PTHR23081:SF0">
    <property type="entry name" value="RNA POLYMERASE II C-TERMINAL DOMAIN PHOSPHATASE-LIKE 1"/>
    <property type="match status" value="1"/>
</dbReference>
<keyword evidence="9 15" id="KW-0694">RNA-binding</keyword>
<evidence type="ECO:0000256" key="6">
    <source>
        <dbReference type="ARBA" id="ARBA00022473"/>
    </source>
</evidence>
<protein>
    <recommendedName>
        <fullName evidence="5">protein-serine/threonine phosphatase</fullName>
        <ecNumber evidence="5">3.1.3.16</ecNumber>
    </recommendedName>
</protein>
<comment type="cofactor">
    <cofactor evidence="3">
        <name>Mg(2+)</name>
        <dbReference type="ChEBI" id="CHEBI:18420"/>
    </cofactor>
</comment>
<dbReference type="SUPFAM" id="SSF56784">
    <property type="entry name" value="HAD-like"/>
    <property type="match status" value="1"/>
</dbReference>
<evidence type="ECO:0000259" key="18">
    <source>
        <dbReference type="PROSITE" id="PS50969"/>
    </source>
</evidence>
<dbReference type="GO" id="GO:0046872">
    <property type="term" value="F:metal ion binding"/>
    <property type="evidence" value="ECO:0007669"/>
    <property type="project" value="UniProtKB-KW"/>
</dbReference>
<evidence type="ECO:0000256" key="2">
    <source>
        <dbReference type="ARBA" id="ARBA00001941"/>
    </source>
</evidence>
<keyword evidence="11" id="KW-0804">Transcription</keyword>
<comment type="subcellular location">
    <subcellularLocation>
        <location evidence="4">Nucleus</location>
    </subcellularLocation>
</comment>
<name>A0A7J7LG03_9MAGN</name>
<feature type="compositionally biased region" description="Acidic residues" evidence="16">
    <location>
        <begin position="519"/>
        <end position="532"/>
    </location>
</feature>
<keyword evidence="10" id="KW-0805">Transcription regulation</keyword>
<keyword evidence="7" id="KW-0479">Metal-binding</keyword>
<dbReference type="EC" id="3.1.3.16" evidence="5"/>
<dbReference type="Proteomes" id="UP000541444">
    <property type="component" value="Unassembled WGS sequence"/>
</dbReference>
<comment type="caution">
    <text evidence="19">The sequence shown here is derived from an EMBL/GenBank/DDBJ whole genome shotgun (WGS) entry which is preliminary data.</text>
</comment>
<dbReference type="PROSITE" id="PS50137">
    <property type="entry name" value="DS_RBD"/>
    <property type="match status" value="2"/>
</dbReference>
<dbReference type="GO" id="GO:0009755">
    <property type="term" value="P:hormone-mediated signaling pathway"/>
    <property type="evidence" value="ECO:0007669"/>
    <property type="project" value="UniProtKB-ARBA"/>
</dbReference>
<dbReference type="GO" id="GO:0008420">
    <property type="term" value="F:RNA polymerase II CTD heptapeptide repeat phosphatase activity"/>
    <property type="evidence" value="ECO:0007669"/>
    <property type="project" value="InterPro"/>
</dbReference>
<evidence type="ECO:0000313" key="20">
    <source>
        <dbReference type="Proteomes" id="UP000541444"/>
    </source>
</evidence>
<evidence type="ECO:0000256" key="3">
    <source>
        <dbReference type="ARBA" id="ARBA00001946"/>
    </source>
</evidence>
<comment type="catalytic activity">
    <reaction evidence="14">
        <text>O-phospho-L-threonyl-[protein] + H2O = L-threonyl-[protein] + phosphate</text>
        <dbReference type="Rhea" id="RHEA:47004"/>
        <dbReference type="Rhea" id="RHEA-COMP:11060"/>
        <dbReference type="Rhea" id="RHEA-COMP:11605"/>
        <dbReference type="ChEBI" id="CHEBI:15377"/>
        <dbReference type="ChEBI" id="CHEBI:30013"/>
        <dbReference type="ChEBI" id="CHEBI:43474"/>
        <dbReference type="ChEBI" id="CHEBI:61977"/>
        <dbReference type="EC" id="3.1.3.16"/>
    </reaction>
</comment>
<evidence type="ECO:0000256" key="11">
    <source>
        <dbReference type="ARBA" id="ARBA00023163"/>
    </source>
</evidence>
<dbReference type="InterPro" id="IPR004274">
    <property type="entry name" value="FCP1_dom"/>
</dbReference>
<dbReference type="GO" id="GO:0005634">
    <property type="term" value="C:nucleus"/>
    <property type="evidence" value="ECO:0007669"/>
    <property type="project" value="UniProtKB-SubCell"/>
</dbReference>
<keyword evidence="12" id="KW-0539">Nucleus</keyword>
<proteinExistence type="predicted"/>
<dbReference type="InterPro" id="IPR014720">
    <property type="entry name" value="dsRBD_dom"/>
</dbReference>
<keyword evidence="6" id="KW-0217">Developmental protein</keyword>
<feature type="compositionally biased region" description="Basic and acidic residues" evidence="16">
    <location>
        <begin position="630"/>
        <end position="654"/>
    </location>
</feature>
<dbReference type="AlphaFoldDB" id="A0A7J7LG03"/>
<evidence type="ECO:0000256" key="13">
    <source>
        <dbReference type="ARBA" id="ARBA00047761"/>
    </source>
</evidence>
<evidence type="ECO:0000256" key="14">
    <source>
        <dbReference type="ARBA" id="ARBA00048336"/>
    </source>
</evidence>
<evidence type="ECO:0000256" key="16">
    <source>
        <dbReference type="SAM" id="MobiDB-lite"/>
    </source>
</evidence>
<dbReference type="PROSITE" id="PS50969">
    <property type="entry name" value="FCP1"/>
    <property type="match status" value="1"/>
</dbReference>
<keyword evidence="8" id="KW-0378">Hydrolase</keyword>
<dbReference type="OrthoDB" id="10249888at2759"/>
<dbReference type="GO" id="GO:0003723">
    <property type="term" value="F:RNA binding"/>
    <property type="evidence" value="ECO:0007669"/>
    <property type="project" value="UniProtKB-UniRule"/>
</dbReference>
<feature type="region of interest" description="Disordered" evidence="16">
    <location>
        <begin position="503"/>
        <end position="532"/>
    </location>
</feature>
<dbReference type="SMART" id="SM00577">
    <property type="entry name" value="CPDc"/>
    <property type="match status" value="1"/>
</dbReference>
<feature type="compositionally biased region" description="Basic and acidic residues" evidence="16">
    <location>
        <begin position="597"/>
        <end position="613"/>
    </location>
</feature>
<accession>A0A7J7LG03</accession>
<evidence type="ECO:0000256" key="9">
    <source>
        <dbReference type="ARBA" id="ARBA00022884"/>
    </source>
</evidence>
<dbReference type="FunFam" id="3.30.160.20:FF:000035">
    <property type="entry name" value="RNA polymerase II C-terminal domain phosphatase-like 2"/>
    <property type="match status" value="1"/>
</dbReference>
<comment type="catalytic activity">
    <reaction evidence="13">
        <text>O-phospho-L-seryl-[protein] + H2O = L-seryl-[protein] + phosphate</text>
        <dbReference type="Rhea" id="RHEA:20629"/>
        <dbReference type="Rhea" id="RHEA-COMP:9863"/>
        <dbReference type="Rhea" id="RHEA-COMP:11604"/>
        <dbReference type="ChEBI" id="CHEBI:15377"/>
        <dbReference type="ChEBI" id="CHEBI:29999"/>
        <dbReference type="ChEBI" id="CHEBI:43474"/>
        <dbReference type="ChEBI" id="CHEBI:83421"/>
        <dbReference type="EC" id="3.1.3.16"/>
    </reaction>
</comment>
<dbReference type="Pfam" id="PF00035">
    <property type="entry name" value="dsrm"/>
    <property type="match status" value="2"/>
</dbReference>
<feature type="domain" description="DRBM" evidence="17">
    <location>
        <begin position="829"/>
        <end position="899"/>
    </location>
</feature>
<evidence type="ECO:0000256" key="1">
    <source>
        <dbReference type="ARBA" id="ARBA00001936"/>
    </source>
</evidence>
<evidence type="ECO:0000256" key="15">
    <source>
        <dbReference type="PROSITE-ProRule" id="PRU00266"/>
    </source>
</evidence>
<evidence type="ECO:0000259" key="17">
    <source>
        <dbReference type="PROSITE" id="PS50137"/>
    </source>
</evidence>
<organism evidence="19 20">
    <name type="scientific">Kingdonia uniflora</name>
    <dbReference type="NCBI Taxonomy" id="39325"/>
    <lineage>
        <taxon>Eukaryota</taxon>
        <taxon>Viridiplantae</taxon>
        <taxon>Streptophyta</taxon>
        <taxon>Embryophyta</taxon>
        <taxon>Tracheophyta</taxon>
        <taxon>Spermatophyta</taxon>
        <taxon>Magnoliopsida</taxon>
        <taxon>Ranunculales</taxon>
        <taxon>Circaeasteraceae</taxon>
        <taxon>Kingdonia</taxon>
    </lineage>
</organism>
<sequence length="948" mass="106118">MWKSWVYFGNNLLGEVEIYPQNNHNREMMMMTTKEIKISHFSQPSERCSPLAVVHTIASSSSGVFCFKMESKLLSDDSPLLSLHSSCIREKKTAIMQLGDQELHLVAMSSRKTPQQSSCFWGFSLAAGLYNSCLVMLNLRCLGIVFDLDETLIVANTMRSFEDRIDALQRKLNTEIDPHRISGMQAEIKRYQEDRIILKQYVEYDQVVENGKVIKIQSEVVPALSDNHEPVVRPLIRLQEKNIILTRINPLIRDTSVLVRLRPAWEELRNYLTARGRKRFEVYVCTMAERDYALEMWRLLDPESSLINLKQLLDRVVCVKAGSKKSLLNVFHDGICHPTMSLVIDDRLKVWEENDQERVHVVPAFAPYYAPQAEANNTTPILCLARNVACNVRGSYFKMSVCTVALACHNLGLSNIYRDFDEGLLQKIPVVFYEDCIADIPSAPDVSNYLISEDAPLASSMVNNPEIRVAPSFQLAATSSSNSISQFPVIAFNNESILPQSQTPLMVNPMGHGSPVEIPESEEGEVPDSELDPDTRRRLLILQHGHDARENTAKEPPFPVRPPLQVSVPPAQPRGWSPLQEEIMPKQPNRPPQPPSKDVRKEGLLESENLHFDSRRRRRPSFFHGVESSAPRDRPPHENQRMLKQARHGDDRLRLNPSMSNYHPLRGDEVSLSSASTKSDCFETERSTPPFAETSTEVLQDIAMACETKVEFRSALVPGLELKFSIEVWFAGEKVGEGVGKTRKEAQLEAAERSLNNLANNYLSTATFDKTSVHGDMNKISHANNNGFSNAPRFLGPQPIPEEPIPIASTSELSRFPESMLEGSKKSVGLVSALKELCMAEGLALVFQAQPPLSTISIQKGESYAQVEVGGQVVGRGIGTTWDEAKIQAAEEALGNLKSTLDQGSQKRVGSPRSLQVFPNKRLKQESPRVLQRIPSLARYSNTAPPAP</sequence>
<dbReference type="Gene3D" id="3.30.160.20">
    <property type="match status" value="2"/>
</dbReference>
<evidence type="ECO:0000256" key="7">
    <source>
        <dbReference type="ARBA" id="ARBA00022723"/>
    </source>
</evidence>
<feature type="region of interest" description="Disordered" evidence="16">
    <location>
        <begin position="547"/>
        <end position="676"/>
    </location>
</feature>
<evidence type="ECO:0000256" key="8">
    <source>
        <dbReference type="ARBA" id="ARBA00022801"/>
    </source>
</evidence>
<dbReference type="FunFam" id="3.40.50.1000:FF:000035">
    <property type="entry name" value="RNA polymerase II C-terminal domain phosphatase-like 1"/>
    <property type="match status" value="1"/>
</dbReference>
<dbReference type="Gene3D" id="3.40.50.1000">
    <property type="entry name" value="HAD superfamily/HAD-like"/>
    <property type="match status" value="1"/>
</dbReference>
<evidence type="ECO:0000256" key="10">
    <source>
        <dbReference type="ARBA" id="ARBA00023015"/>
    </source>
</evidence>
<dbReference type="SMART" id="SM00358">
    <property type="entry name" value="DSRM"/>
    <property type="match status" value="2"/>
</dbReference>
<comment type="cofactor">
    <cofactor evidence="2">
        <name>Co(2+)</name>
        <dbReference type="ChEBI" id="CHEBI:48828"/>
    </cofactor>
</comment>
<dbReference type="Pfam" id="PF03031">
    <property type="entry name" value="NIF"/>
    <property type="match status" value="1"/>
</dbReference>
<evidence type="ECO:0000256" key="12">
    <source>
        <dbReference type="ARBA" id="ARBA00023242"/>
    </source>
</evidence>
<reference evidence="19 20" key="1">
    <citation type="journal article" date="2020" name="IScience">
        <title>Genome Sequencing of the Endangered Kingdonia uniflora (Circaeasteraceae, Ranunculales) Reveals Potential Mechanisms of Evolutionary Specialization.</title>
        <authorList>
            <person name="Sun Y."/>
            <person name="Deng T."/>
            <person name="Zhang A."/>
            <person name="Moore M.J."/>
            <person name="Landis J.B."/>
            <person name="Lin N."/>
            <person name="Zhang H."/>
            <person name="Zhang X."/>
            <person name="Huang J."/>
            <person name="Zhang X."/>
            <person name="Sun H."/>
            <person name="Wang H."/>
        </authorList>
    </citation>
    <scope>NUCLEOTIDE SEQUENCE [LARGE SCALE GENOMIC DNA]</scope>
    <source>
        <strain evidence="19">TB1705</strain>
        <tissue evidence="19">Leaf</tissue>
    </source>
</reference>
<dbReference type="EMBL" id="JACGCM010002327">
    <property type="protein sequence ID" value="KAF6141460.1"/>
    <property type="molecule type" value="Genomic_DNA"/>
</dbReference>